<dbReference type="Proteomes" id="UP001319883">
    <property type="component" value="Unassembled WGS sequence"/>
</dbReference>
<dbReference type="InterPro" id="IPR007298">
    <property type="entry name" value="Cu-R_lipoprotein_NlpE"/>
</dbReference>
<evidence type="ECO:0000313" key="2">
    <source>
        <dbReference type="EMBL" id="MBZ9567187.1"/>
    </source>
</evidence>
<dbReference type="Gene3D" id="2.40.128.640">
    <property type="match status" value="1"/>
</dbReference>
<dbReference type="Pfam" id="PF04170">
    <property type="entry name" value="NlpE"/>
    <property type="match status" value="1"/>
</dbReference>
<proteinExistence type="predicted"/>
<sequence length="157" mass="16931">MQIRTLLAGSAMLALLAGCATGTQQGMAPGAPATAEQAAVYEGTLPCRNCAGIDITVALKGDEQASDAERTFKLDASYREHPQDPPTEHYEGQWDVLSGTASDPEATVYELTPEGEGQVYYFLKLNPDTLELIDPQKRRFQNGEALRLTRQGSQAGQ</sequence>
<organism evidence="2 3">
    <name type="scientific">Modicisalibacter tunisiensis</name>
    <dbReference type="NCBI Taxonomy" id="390637"/>
    <lineage>
        <taxon>Bacteria</taxon>
        <taxon>Pseudomonadati</taxon>
        <taxon>Pseudomonadota</taxon>
        <taxon>Gammaproteobacteria</taxon>
        <taxon>Oceanospirillales</taxon>
        <taxon>Halomonadaceae</taxon>
        <taxon>Modicisalibacter</taxon>
    </lineage>
</organism>
<protein>
    <submittedName>
        <fullName evidence="2">Copper resistance protein NlpE N-terminal domain-containing protein</fullName>
    </submittedName>
</protein>
<evidence type="ECO:0000313" key="3">
    <source>
        <dbReference type="Proteomes" id="UP001319883"/>
    </source>
</evidence>
<name>A0ABS7WZJ7_9GAMM</name>
<feature type="chain" id="PRO_5047409560" evidence="1">
    <location>
        <begin position="23"/>
        <end position="157"/>
    </location>
</feature>
<dbReference type="EMBL" id="JAGXFD010000001">
    <property type="protein sequence ID" value="MBZ9567187.1"/>
    <property type="molecule type" value="Genomic_DNA"/>
</dbReference>
<accession>A0ABS7WZJ7</accession>
<reference evidence="2 3" key="1">
    <citation type="submission" date="2021-05" db="EMBL/GenBank/DDBJ databases">
        <title>Petroleum and Energy Research Collection (APPE): ex situ preservation of microbial diversity associated with the oil industry and exploitation of its biotechnological potential.</title>
        <authorList>
            <person name="Paixao C.T.M."/>
            <person name="Gomes M.B."/>
            <person name="Oliveira V.M."/>
        </authorList>
    </citation>
    <scope>NUCLEOTIDE SEQUENCE [LARGE SCALE GENOMIC DNA]</scope>
    <source>
        <strain evidence="2 3">LIT2</strain>
    </source>
</reference>
<evidence type="ECO:0000256" key="1">
    <source>
        <dbReference type="SAM" id="SignalP"/>
    </source>
</evidence>
<dbReference type="RefSeq" id="WP_224415913.1">
    <property type="nucleotide sequence ID" value="NZ_JAGXFC010000001.1"/>
</dbReference>
<dbReference type="PROSITE" id="PS51257">
    <property type="entry name" value="PROKAR_LIPOPROTEIN"/>
    <property type="match status" value="1"/>
</dbReference>
<comment type="caution">
    <text evidence="2">The sequence shown here is derived from an EMBL/GenBank/DDBJ whole genome shotgun (WGS) entry which is preliminary data.</text>
</comment>
<keyword evidence="3" id="KW-1185">Reference proteome</keyword>
<keyword evidence="1" id="KW-0732">Signal</keyword>
<feature type="signal peptide" evidence="1">
    <location>
        <begin position="1"/>
        <end position="22"/>
    </location>
</feature>
<gene>
    <name evidence="2" type="ORF">KGQ91_05745</name>
</gene>